<dbReference type="GO" id="GO:0051879">
    <property type="term" value="F:Hsp90 protein binding"/>
    <property type="evidence" value="ECO:0007669"/>
    <property type="project" value="TreeGrafter"/>
</dbReference>
<dbReference type="GO" id="GO:0005737">
    <property type="term" value="C:cytoplasm"/>
    <property type="evidence" value="ECO:0007669"/>
    <property type="project" value="UniProtKB-SubCell"/>
</dbReference>
<feature type="region of interest" description="Disordered" evidence="3">
    <location>
        <begin position="141"/>
        <end position="177"/>
    </location>
</feature>
<evidence type="ECO:0000313" key="5">
    <source>
        <dbReference type="EMBL" id="CAE0435460.1"/>
    </source>
</evidence>
<gene>
    <name evidence="4" type="ORF">ASTO00021_LOCUS5737</name>
    <name evidence="5" type="ORF">ASTO00021_LOCUS5740</name>
    <name evidence="6" type="ORF">ASTO00021_LOCUS5741</name>
    <name evidence="7" type="ORF">ASTO00021_LOCUS5742</name>
</gene>
<evidence type="ECO:0000313" key="6">
    <source>
        <dbReference type="EMBL" id="CAE0435461.1"/>
    </source>
</evidence>
<sequence>MGVMRELVNMVINDKETAKSAYAYGLAYCFENLTMSEDDKKREKLREMEVTQEQWEQFEKLTKSGTGQKGRPDPPELVEQRIKAFVQADGAAALRALVLNGGSSRVLESVSRTYCNMASIQSVRPQMFSQGAARALIHMATKGASSTSMEDNSTGKTEDDTMSSRRNREQQTKADEKTKKFAAHALAKMFITTDPNVIGHNQIMDSIAPMVRQVRHSQEDLVLFECCMALTNLATVNHETKRKIITCKGITAFEYASYSDDTLVRRAAVESMCNLCPEPEMVEWFKSRQHMRLWLLYSGAYEDDELTSSAATGALAGVCYDPEVAKCIQDQEEGTGIPTLVVLLMSGISPIIHRVAVCFLGLLEGLGADAKQILKENGIEKGIDSVLNSAKPIDPPAKSAVETLQKELAS</sequence>
<feature type="compositionally biased region" description="Polar residues" evidence="3">
    <location>
        <begin position="143"/>
        <end position="155"/>
    </location>
</feature>
<dbReference type="AlphaFoldDB" id="A0A6S8B7H9"/>
<accession>A0A6S8B7H9</accession>
<name>A0A6S8B7H9_9STRA</name>
<evidence type="ECO:0000313" key="7">
    <source>
        <dbReference type="EMBL" id="CAE0435462.1"/>
    </source>
</evidence>
<evidence type="ECO:0000313" key="4">
    <source>
        <dbReference type="EMBL" id="CAE0435457.1"/>
    </source>
</evidence>
<evidence type="ECO:0008006" key="8">
    <source>
        <dbReference type="Google" id="ProtNLM"/>
    </source>
</evidence>
<dbReference type="EMBL" id="HBIN01007790">
    <property type="protein sequence ID" value="CAE0435460.1"/>
    <property type="molecule type" value="Transcribed_RNA"/>
</dbReference>
<protein>
    <recommendedName>
        <fullName evidence="8">Armadillo repeat-containing protein 8</fullName>
    </recommendedName>
</protein>
<comment type="subcellular location">
    <subcellularLocation>
        <location evidence="1">Cytoplasm</location>
    </subcellularLocation>
</comment>
<dbReference type="EMBL" id="HBIN01007792">
    <property type="protein sequence ID" value="CAE0435462.1"/>
    <property type="molecule type" value="Transcribed_RNA"/>
</dbReference>
<evidence type="ECO:0000256" key="3">
    <source>
        <dbReference type="SAM" id="MobiDB-lite"/>
    </source>
</evidence>
<proteinExistence type="predicted"/>
<dbReference type="PANTHER" id="PTHR45994">
    <property type="entry name" value="FI21225P1"/>
    <property type="match status" value="1"/>
</dbReference>
<reference evidence="6" key="1">
    <citation type="submission" date="2021-01" db="EMBL/GenBank/DDBJ databases">
        <authorList>
            <person name="Corre E."/>
            <person name="Pelletier E."/>
            <person name="Niang G."/>
            <person name="Scheremetjew M."/>
            <person name="Finn R."/>
            <person name="Kale V."/>
            <person name="Holt S."/>
            <person name="Cochrane G."/>
            <person name="Meng A."/>
            <person name="Brown T."/>
            <person name="Cohen L."/>
        </authorList>
    </citation>
    <scope>NUCLEOTIDE SEQUENCE</scope>
    <source>
        <strain evidence="6">GSBS06</strain>
    </source>
</reference>
<dbReference type="EMBL" id="HBIN01007791">
    <property type="protein sequence ID" value="CAE0435461.1"/>
    <property type="molecule type" value="Transcribed_RNA"/>
</dbReference>
<dbReference type="SUPFAM" id="SSF48371">
    <property type="entry name" value="ARM repeat"/>
    <property type="match status" value="1"/>
</dbReference>
<dbReference type="InterPro" id="IPR011989">
    <property type="entry name" value="ARM-like"/>
</dbReference>
<evidence type="ECO:0000256" key="2">
    <source>
        <dbReference type="ARBA" id="ARBA00022490"/>
    </source>
</evidence>
<keyword evidence="2" id="KW-0963">Cytoplasm</keyword>
<dbReference type="EMBL" id="HBIN01007787">
    <property type="protein sequence ID" value="CAE0435457.1"/>
    <property type="molecule type" value="Transcribed_RNA"/>
</dbReference>
<dbReference type="InterPro" id="IPR016024">
    <property type="entry name" value="ARM-type_fold"/>
</dbReference>
<evidence type="ECO:0000256" key="1">
    <source>
        <dbReference type="ARBA" id="ARBA00004496"/>
    </source>
</evidence>
<dbReference type="PANTHER" id="PTHR45994:SF1">
    <property type="entry name" value="FI21225P1"/>
    <property type="match status" value="1"/>
</dbReference>
<organism evidence="6">
    <name type="scientific">Aplanochytrium stocchinoi</name>
    <dbReference type="NCBI Taxonomy" id="215587"/>
    <lineage>
        <taxon>Eukaryota</taxon>
        <taxon>Sar</taxon>
        <taxon>Stramenopiles</taxon>
        <taxon>Bigyra</taxon>
        <taxon>Labyrinthulomycetes</taxon>
        <taxon>Thraustochytrida</taxon>
        <taxon>Thraustochytriidae</taxon>
        <taxon>Aplanochytrium</taxon>
    </lineage>
</organism>
<dbReference type="Gene3D" id="1.25.10.10">
    <property type="entry name" value="Leucine-rich Repeat Variant"/>
    <property type="match status" value="1"/>
</dbReference>
<feature type="compositionally biased region" description="Basic and acidic residues" evidence="3">
    <location>
        <begin position="156"/>
        <end position="177"/>
    </location>
</feature>